<name>A0A4R8WG92_9MICO</name>
<dbReference type="PANTHER" id="PTHR43639">
    <property type="entry name" value="OXIDOREDUCTASE, SHORT-CHAIN DEHYDROGENASE/REDUCTASE FAMILY (AFU_ORTHOLOGUE AFUA_5G02870)"/>
    <property type="match status" value="1"/>
</dbReference>
<dbReference type="PRINTS" id="PR00081">
    <property type="entry name" value="GDHRDH"/>
</dbReference>
<dbReference type="FunFam" id="3.40.50.720:FF:000084">
    <property type="entry name" value="Short-chain dehydrogenase reductase"/>
    <property type="match status" value="1"/>
</dbReference>
<reference evidence="3 4" key="1">
    <citation type="submission" date="2019-03" db="EMBL/GenBank/DDBJ databases">
        <title>Genomics of glacier-inhabiting Cryobacterium strains.</title>
        <authorList>
            <person name="Liu Q."/>
            <person name="Xin Y.-H."/>
        </authorList>
    </citation>
    <scope>NUCLEOTIDE SEQUENCE [LARGE SCALE GENOMIC DNA]</scope>
    <source>
        <strain evidence="3 4">RHLT2-21</strain>
    </source>
</reference>
<gene>
    <name evidence="3" type="ORF">E3O32_02045</name>
</gene>
<proteinExistence type="inferred from homology"/>
<dbReference type="PANTHER" id="PTHR43639:SF1">
    <property type="entry name" value="SHORT-CHAIN DEHYDROGENASE_REDUCTASE FAMILY PROTEIN"/>
    <property type="match status" value="1"/>
</dbReference>
<dbReference type="CDD" id="cd05233">
    <property type="entry name" value="SDR_c"/>
    <property type="match status" value="1"/>
</dbReference>
<keyword evidence="4" id="KW-1185">Reference proteome</keyword>
<accession>A0A4R8WG92</accession>
<dbReference type="InterPro" id="IPR002347">
    <property type="entry name" value="SDR_fam"/>
</dbReference>
<keyword evidence="2" id="KW-0560">Oxidoreductase</keyword>
<dbReference type="Pfam" id="PF13561">
    <property type="entry name" value="adh_short_C2"/>
    <property type="match status" value="1"/>
</dbReference>
<protein>
    <submittedName>
        <fullName evidence="3">SDR family oxidoreductase</fullName>
    </submittedName>
</protein>
<comment type="caution">
    <text evidence="3">The sequence shown here is derived from an EMBL/GenBank/DDBJ whole genome shotgun (WGS) entry which is preliminary data.</text>
</comment>
<evidence type="ECO:0000256" key="1">
    <source>
        <dbReference type="ARBA" id="ARBA00006484"/>
    </source>
</evidence>
<dbReference type="Gene3D" id="3.40.50.720">
    <property type="entry name" value="NAD(P)-binding Rossmann-like Domain"/>
    <property type="match status" value="1"/>
</dbReference>
<dbReference type="EMBL" id="SOFM01000007">
    <property type="protein sequence ID" value="TFC07322.1"/>
    <property type="molecule type" value="Genomic_DNA"/>
</dbReference>
<evidence type="ECO:0000313" key="3">
    <source>
        <dbReference type="EMBL" id="TFC07322.1"/>
    </source>
</evidence>
<organism evidence="3 4">
    <name type="scientific">Cryobacterium mannosilyticum</name>
    <dbReference type="NCBI Taxonomy" id="1259190"/>
    <lineage>
        <taxon>Bacteria</taxon>
        <taxon>Bacillati</taxon>
        <taxon>Actinomycetota</taxon>
        <taxon>Actinomycetes</taxon>
        <taxon>Micrococcales</taxon>
        <taxon>Microbacteriaceae</taxon>
        <taxon>Cryobacterium</taxon>
    </lineage>
</organism>
<dbReference type="SUPFAM" id="SSF51735">
    <property type="entry name" value="NAD(P)-binding Rossmann-fold domains"/>
    <property type="match status" value="1"/>
</dbReference>
<dbReference type="InterPro" id="IPR036291">
    <property type="entry name" value="NAD(P)-bd_dom_sf"/>
</dbReference>
<dbReference type="RefSeq" id="WP_134506499.1">
    <property type="nucleotide sequence ID" value="NZ_SOFM01000007.1"/>
</dbReference>
<dbReference type="GO" id="GO:0016491">
    <property type="term" value="F:oxidoreductase activity"/>
    <property type="evidence" value="ECO:0007669"/>
    <property type="project" value="UniProtKB-KW"/>
</dbReference>
<evidence type="ECO:0000313" key="4">
    <source>
        <dbReference type="Proteomes" id="UP000297643"/>
    </source>
</evidence>
<comment type="similarity">
    <text evidence="1">Belongs to the short-chain dehydrogenases/reductases (SDR) family.</text>
</comment>
<dbReference type="Proteomes" id="UP000297643">
    <property type="component" value="Unassembled WGS sequence"/>
</dbReference>
<evidence type="ECO:0000256" key="2">
    <source>
        <dbReference type="ARBA" id="ARBA00023002"/>
    </source>
</evidence>
<dbReference type="AlphaFoldDB" id="A0A4R8WG92"/>
<sequence length="253" mass="25947">MHTEPGARGLAVITGGSRGIGSATAIAAAHAGWSVLLTYQYDEQAAVKVVETIHARGGLASFIRADMANEQDIAAIFEAADRLGTVTAFVANAGLAASQSRVDELTASRIRELLAVNVVGPVLGCGHAVRRMSTLHGGAGGSIVLVSSTASRLGAPGEYVDYAASKGAIDTLGIGLSREVADEGVRVNVVRPGVIDTEMHGRNGRPDRATDMAHTIPMKRAGHPAEVAAAIVWLLGDDASYCTGSILDVAGGR</sequence>